<dbReference type="STRING" id="946333.A4W93_25485"/>
<dbReference type="Proteomes" id="UP000193427">
    <property type="component" value="Chromosome"/>
</dbReference>
<keyword evidence="2" id="KW-1185">Reference proteome</keyword>
<evidence type="ECO:0000313" key="1">
    <source>
        <dbReference type="EMBL" id="ARN22994.1"/>
    </source>
</evidence>
<organism evidence="1 2">
    <name type="scientific">Piscinibacter gummiphilus</name>
    <dbReference type="NCBI Taxonomy" id="946333"/>
    <lineage>
        <taxon>Bacteria</taxon>
        <taxon>Pseudomonadati</taxon>
        <taxon>Pseudomonadota</taxon>
        <taxon>Betaproteobacteria</taxon>
        <taxon>Burkholderiales</taxon>
        <taxon>Sphaerotilaceae</taxon>
        <taxon>Piscinibacter</taxon>
    </lineage>
</organism>
<sequence length="195" mass="19979">MKSLPNALLVALSIAAMSSVSTVHAQAATPTVADAAADGVRITVVGEITAVDAAARTVSIKGPSGNIGDYAVDPAVRNLEQVKVGDRVQLDYRAAVGLALVKGGDGIREKVEGDSTATAKDGAKPGGAVLKTTTIVANVLSVDKKRKLVKLQGPEGRVVDVQVRDPKVLKEVKANDQVVAKVTESVAINVKPAAK</sequence>
<proteinExistence type="predicted"/>
<accession>A0A1W6LFD3</accession>
<reference evidence="1 2" key="1">
    <citation type="submission" date="2016-04" db="EMBL/GenBank/DDBJ databases">
        <title>Complete genome sequence of natural rubber-degrading, novel Gram-negative bacterium, Rhizobacter gummiphilus strain NS21.</title>
        <authorList>
            <person name="Tabata M."/>
            <person name="Kasai D."/>
            <person name="Fukuda M."/>
        </authorList>
    </citation>
    <scope>NUCLEOTIDE SEQUENCE [LARGE SCALE GENOMIC DNA]</scope>
    <source>
        <strain evidence="1 2">NS21</strain>
    </source>
</reference>
<dbReference type="OrthoDB" id="8684916at2"/>
<dbReference type="RefSeq" id="WP_085753308.1">
    <property type="nucleotide sequence ID" value="NZ_BSPR01000015.1"/>
</dbReference>
<dbReference type="KEGG" id="rgu:A4W93_25485"/>
<dbReference type="AlphaFoldDB" id="A0A1W6LFD3"/>
<dbReference type="EMBL" id="CP015118">
    <property type="protein sequence ID" value="ARN22994.1"/>
    <property type="molecule type" value="Genomic_DNA"/>
</dbReference>
<evidence type="ECO:0000313" key="2">
    <source>
        <dbReference type="Proteomes" id="UP000193427"/>
    </source>
</evidence>
<protein>
    <submittedName>
        <fullName evidence="1">Uncharacterized protein</fullName>
    </submittedName>
</protein>
<gene>
    <name evidence="1" type="ORF">A4W93_25485</name>
</gene>
<name>A0A1W6LFD3_9BURK</name>